<dbReference type="FunFam" id="1.10.150.340:FF:000001">
    <property type="entry name" value="Cytosolic 5-nucleotidase 3-like"/>
    <property type="match status" value="1"/>
</dbReference>
<dbReference type="EMBL" id="LUCM01009224">
    <property type="protein sequence ID" value="KAA0187302.1"/>
    <property type="molecule type" value="Genomic_DNA"/>
</dbReference>
<dbReference type="GO" id="GO:0000287">
    <property type="term" value="F:magnesium ion binding"/>
    <property type="evidence" value="ECO:0007669"/>
    <property type="project" value="InterPro"/>
</dbReference>
<dbReference type="SFLD" id="SFLDS00003">
    <property type="entry name" value="Haloacid_Dehalogenase"/>
    <property type="match status" value="1"/>
</dbReference>
<accession>A0A8E0RLY9</accession>
<evidence type="ECO:0000313" key="9">
    <source>
        <dbReference type="EMBL" id="KAA0187302.1"/>
    </source>
</evidence>
<evidence type="ECO:0000256" key="5">
    <source>
        <dbReference type="ARBA" id="ARBA00022741"/>
    </source>
</evidence>
<proteinExistence type="inferred from homology"/>
<dbReference type="SUPFAM" id="SSF56784">
    <property type="entry name" value="HAD-like"/>
    <property type="match status" value="1"/>
</dbReference>
<organism evidence="9 10">
    <name type="scientific">Fasciolopsis buskii</name>
    <dbReference type="NCBI Taxonomy" id="27845"/>
    <lineage>
        <taxon>Eukaryota</taxon>
        <taxon>Metazoa</taxon>
        <taxon>Spiralia</taxon>
        <taxon>Lophotrochozoa</taxon>
        <taxon>Platyhelminthes</taxon>
        <taxon>Trematoda</taxon>
        <taxon>Digenea</taxon>
        <taxon>Plagiorchiida</taxon>
        <taxon>Echinostomata</taxon>
        <taxon>Echinostomatoidea</taxon>
        <taxon>Fasciolidae</taxon>
        <taxon>Fasciolopsis</taxon>
    </lineage>
</organism>
<comment type="catalytic activity">
    <reaction evidence="1">
        <text>a ribonucleoside 5'-phosphate + H2O = a ribonucleoside + phosphate</text>
        <dbReference type="Rhea" id="RHEA:12484"/>
        <dbReference type="ChEBI" id="CHEBI:15377"/>
        <dbReference type="ChEBI" id="CHEBI:18254"/>
        <dbReference type="ChEBI" id="CHEBI:43474"/>
        <dbReference type="ChEBI" id="CHEBI:58043"/>
        <dbReference type="EC" id="3.1.3.5"/>
    </reaction>
</comment>
<dbReference type="Proteomes" id="UP000728185">
    <property type="component" value="Unassembled WGS sequence"/>
</dbReference>
<evidence type="ECO:0000256" key="3">
    <source>
        <dbReference type="ARBA" id="ARBA00012643"/>
    </source>
</evidence>
<name>A0A8E0RLY9_9TREM</name>
<dbReference type="PANTHER" id="PTHR13045:SF0">
    <property type="entry name" value="7-METHYLGUANOSINE PHOSPHATE-SPECIFIC 5'-NUCLEOTIDASE"/>
    <property type="match status" value="1"/>
</dbReference>
<dbReference type="InterPro" id="IPR023214">
    <property type="entry name" value="HAD_sf"/>
</dbReference>
<dbReference type="InterPro" id="IPR006434">
    <property type="entry name" value="Pyrimidine_nucleotidase_eu"/>
</dbReference>
<sequence>MTVEQCTHTGCVPLQQGQYHKEAEEILQHLLKRNMCSPAVVHIGDPERTRGKLEAIIAQGADAFEVVSDFDFTISKFRHDGVLNPSSHGIFAKDPELTDEAREQLRVLANKYFAIEFDPLIPVEEKIPHLLTWGSLTQKIMIQCQLHRSALAKTVRECSLVLRDDVKTFTDLLYENHIPLLIFSAGLGDVIRLLLQRFSMDTDNVRVVSNFMRFNDEGVLIGFEEPAIHTFNKTAASITNLGNGDGKSSMKRPCVLLLGDSTGDVHMADGATVDDPEGVRGTVLRIGFLNDQVGSSTDCFSCFVVDTQLEKYKLLYDIVLTQEDSFRIPLAIIRTLFRIWDTPMQNGLSE</sequence>
<protein>
    <recommendedName>
        <fullName evidence="3">5'-nucleotidase</fullName>
        <ecNumber evidence="3">3.1.3.5</ecNumber>
    </recommendedName>
</protein>
<dbReference type="Gene3D" id="1.10.150.340">
    <property type="entry name" value="Pyrimidine 5'-nucleotidase (UMPH-1), N-terminal domain"/>
    <property type="match status" value="1"/>
</dbReference>
<dbReference type="OrthoDB" id="10014216at2759"/>
<evidence type="ECO:0000256" key="6">
    <source>
        <dbReference type="ARBA" id="ARBA00022801"/>
    </source>
</evidence>
<evidence type="ECO:0000256" key="4">
    <source>
        <dbReference type="ARBA" id="ARBA00022723"/>
    </source>
</evidence>
<evidence type="ECO:0000256" key="7">
    <source>
        <dbReference type="ARBA" id="ARBA00022842"/>
    </source>
</evidence>
<dbReference type="Pfam" id="PF05822">
    <property type="entry name" value="UMPH-1"/>
    <property type="match status" value="1"/>
</dbReference>
<dbReference type="PANTHER" id="PTHR13045">
    <property type="entry name" value="5'-NUCLEOTIDASE"/>
    <property type="match status" value="1"/>
</dbReference>
<dbReference type="GO" id="GO:0005737">
    <property type="term" value="C:cytoplasm"/>
    <property type="evidence" value="ECO:0007669"/>
    <property type="project" value="InterPro"/>
</dbReference>
<evidence type="ECO:0000256" key="2">
    <source>
        <dbReference type="ARBA" id="ARBA00008389"/>
    </source>
</evidence>
<keyword evidence="6" id="KW-0378">Hydrolase</keyword>
<dbReference type="SFLD" id="SFLDG01128">
    <property type="entry name" value="C1.4:_5'-Nucleotidase_Like"/>
    <property type="match status" value="1"/>
</dbReference>
<dbReference type="GO" id="GO:0008253">
    <property type="term" value="F:5'-nucleotidase activity"/>
    <property type="evidence" value="ECO:0007669"/>
    <property type="project" value="UniProtKB-EC"/>
</dbReference>
<keyword evidence="5" id="KW-0547">Nucleotide-binding</keyword>
<gene>
    <name evidence="9" type="ORF">FBUS_02654</name>
</gene>
<dbReference type="AlphaFoldDB" id="A0A8E0RLY9"/>
<evidence type="ECO:0000256" key="8">
    <source>
        <dbReference type="ARBA" id="ARBA00023080"/>
    </source>
</evidence>
<keyword evidence="7" id="KW-0460">Magnesium</keyword>
<keyword evidence="8" id="KW-0546">Nucleotide metabolism</keyword>
<comment type="caution">
    <text evidence="9">The sequence shown here is derived from an EMBL/GenBank/DDBJ whole genome shotgun (WGS) entry which is preliminary data.</text>
</comment>
<dbReference type="GO" id="GO:0000166">
    <property type="term" value="F:nucleotide binding"/>
    <property type="evidence" value="ECO:0007669"/>
    <property type="project" value="UniProtKB-KW"/>
</dbReference>
<keyword evidence="10" id="KW-1185">Reference proteome</keyword>
<keyword evidence="4" id="KW-0479">Metal-binding</keyword>
<comment type="similarity">
    <text evidence="2">Belongs to the pyrimidine 5'-nucleotidase family.</text>
</comment>
<dbReference type="InterPro" id="IPR036412">
    <property type="entry name" value="HAD-like_sf"/>
</dbReference>
<dbReference type="GO" id="GO:0009117">
    <property type="term" value="P:nucleotide metabolic process"/>
    <property type="evidence" value="ECO:0007669"/>
    <property type="project" value="UniProtKB-KW"/>
</dbReference>
<evidence type="ECO:0000313" key="10">
    <source>
        <dbReference type="Proteomes" id="UP000728185"/>
    </source>
</evidence>
<evidence type="ECO:0000256" key="1">
    <source>
        <dbReference type="ARBA" id="ARBA00000815"/>
    </source>
</evidence>
<reference evidence="9" key="1">
    <citation type="submission" date="2019-05" db="EMBL/GenBank/DDBJ databases">
        <title>Annotation for the trematode Fasciolopsis buski.</title>
        <authorList>
            <person name="Choi Y.-J."/>
        </authorList>
    </citation>
    <scope>NUCLEOTIDE SEQUENCE</scope>
    <source>
        <strain evidence="9">HT</strain>
        <tissue evidence="9">Whole worm</tissue>
    </source>
</reference>
<dbReference type="Gene3D" id="3.40.50.1000">
    <property type="entry name" value="HAD superfamily/HAD-like"/>
    <property type="match status" value="1"/>
</dbReference>
<dbReference type="EC" id="3.1.3.5" evidence="3"/>